<protein>
    <recommendedName>
        <fullName evidence="4">MerC mercury resistance protein</fullName>
    </recommendedName>
</protein>
<accession>A0A176T051</accession>
<dbReference type="EMBL" id="LVWE01000085">
    <property type="protein sequence ID" value="OAD40875.1"/>
    <property type="molecule type" value="Genomic_DNA"/>
</dbReference>
<evidence type="ECO:0000256" key="1">
    <source>
        <dbReference type="SAM" id="Phobius"/>
    </source>
</evidence>
<name>A0A176T051_9FLAO</name>
<organism evidence="2 3">
    <name type="scientific">Polaribacter atrinae</name>
    <dbReference type="NCBI Taxonomy" id="1333662"/>
    <lineage>
        <taxon>Bacteria</taxon>
        <taxon>Pseudomonadati</taxon>
        <taxon>Bacteroidota</taxon>
        <taxon>Flavobacteriia</taxon>
        <taxon>Flavobacteriales</taxon>
        <taxon>Flavobacteriaceae</taxon>
    </lineage>
</organism>
<evidence type="ECO:0008006" key="4">
    <source>
        <dbReference type="Google" id="ProtNLM"/>
    </source>
</evidence>
<feature type="transmembrane region" description="Helical" evidence="1">
    <location>
        <begin position="103"/>
        <end position="119"/>
    </location>
</feature>
<comment type="caution">
    <text evidence="2">The sequence shown here is derived from an EMBL/GenBank/DDBJ whole genome shotgun (WGS) entry which is preliminary data.</text>
</comment>
<sequence>MIISKQKSDSIGAIASTLCLIHCAATPLLFIVQAGASACCSTTAPGWWKFIDYFFLIISFFAIKRSTETTTNNWMKPSLWFSWLLLFVVIINEKIALLSIPESAIYIPAIALIILHTYNRKYCQCKTDKCCTHEK</sequence>
<keyword evidence="1" id="KW-0472">Membrane</keyword>
<feature type="transmembrane region" description="Helical" evidence="1">
    <location>
        <begin position="79"/>
        <end position="97"/>
    </location>
</feature>
<dbReference type="RefSeq" id="WP_068452902.1">
    <property type="nucleotide sequence ID" value="NZ_CANKUV010000003.1"/>
</dbReference>
<dbReference type="AlphaFoldDB" id="A0A176T051"/>
<dbReference type="STRING" id="1333662.LPB303_16700"/>
<feature type="transmembrane region" description="Helical" evidence="1">
    <location>
        <begin position="46"/>
        <end position="63"/>
    </location>
</feature>
<evidence type="ECO:0000313" key="3">
    <source>
        <dbReference type="Proteomes" id="UP000076923"/>
    </source>
</evidence>
<dbReference type="Pfam" id="PF03203">
    <property type="entry name" value="MerC"/>
    <property type="match status" value="1"/>
</dbReference>
<dbReference type="OrthoDB" id="1274419at2"/>
<dbReference type="Proteomes" id="UP000076923">
    <property type="component" value="Unassembled WGS sequence"/>
</dbReference>
<keyword evidence="1" id="KW-0812">Transmembrane</keyword>
<keyword evidence="3" id="KW-1185">Reference proteome</keyword>
<dbReference type="GO" id="GO:0016020">
    <property type="term" value="C:membrane"/>
    <property type="evidence" value="ECO:0007669"/>
    <property type="project" value="InterPro"/>
</dbReference>
<evidence type="ECO:0000313" key="2">
    <source>
        <dbReference type="EMBL" id="OAD40875.1"/>
    </source>
</evidence>
<gene>
    <name evidence="2" type="ORF">LPB303_16700</name>
</gene>
<dbReference type="InterPro" id="IPR004891">
    <property type="entry name" value="Mercury-R_MerC"/>
</dbReference>
<proteinExistence type="predicted"/>
<reference evidence="2 3" key="1">
    <citation type="submission" date="2016-02" db="EMBL/GenBank/DDBJ databases">
        <title>Draft genome sequence of Polaribacter atrinae KACC17473.</title>
        <authorList>
            <person name="Shin S.-K."/>
            <person name="Yi H."/>
        </authorList>
    </citation>
    <scope>NUCLEOTIDE SEQUENCE [LARGE SCALE GENOMIC DNA]</scope>
    <source>
        <strain evidence="2 3">KACC 17473</strain>
    </source>
</reference>
<dbReference type="GO" id="GO:0015097">
    <property type="term" value="F:mercury ion transmembrane transporter activity"/>
    <property type="evidence" value="ECO:0007669"/>
    <property type="project" value="InterPro"/>
</dbReference>
<keyword evidence="1" id="KW-1133">Transmembrane helix</keyword>